<reference evidence="1" key="1">
    <citation type="journal article" date="2015" name="Int. J. Syst. Evol. Microbiol.">
        <title>Rhizobium oryzicola sp. nov., potential plant-growth-promoting endophytic bacteria isolated from rice roots.</title>
        <authorList>
            <person name="Zhang X.X."/>
            <person name="Gao J.S."/>
            <person name="Cao Y.H."/>
            <person name="Sheirdil R.A."/>
            <person name="Wang X.C."/>
            <person name="Zhang L."/>
        </authorList>
    </citation>
    <scope>NUCLEOTIDE SEQUENCE</scope>
    <source>
        <strain evidence="1">05753</strain>
    </source>
</reference>
<evidence type="ECO:0000313" key="2">
    <source>
        <dbReference type="Proteomes" id="UP001169006"/>
    </source>
</evidence>
<gene>
    <name evidence="1" type="ORF">Q2T52_10165</name>
</gene>
<dbReference type="Proteomes" id="UP001169006">
    <property type="component" value="Unassembled WGS sequence"/>
</dbReference>
<dbReference type="EMBL" id="JAUKWQ010000002">
    <property type="protein sequence ID" value="MDO1582465.1"/>
    <property type="molecule type" value="Genomic_DNA"/>
</dbReference>
<dbReference type="RefSeq" id="WP_302076607.1">
    <property type="nucleotide sequence ID" value="NZ_JAUKWQ010000002.1"/>
</dbReference>
<protein>
    <submittedName>
        <fullName evidence="1">Uncharacterized protein</fullName>
    </submittedName>
</protein>
<accession>A0ABT8SVL4</accession>
<keyword evidence="2" id="KW-1185">Reference proteome</keyword>
<evidence type="ECO:0000313" key="1">
    <source>
        <dbReference type="EMBL" id="MDO1582465.1"/>
    </source>
</evidence>
<sequence>MKYPVSQFLRGATPVQSTEVVALGIARELILKIAELQEAANSAQHSLPVSSGEGGAQ</sequence>
<proteinExistence type="predicted"/>
<comment type="caution">
    <text evidence="1">The sequence shown here is derived from an EMBL/GenBank/DDBJ whole genome shotgun (WGS) entry which is preliminary data.</text>
</comment>
<organism evidence="1 2">
    <name type="scientific">Rhizobium oryzicola</name>
    <dbReference type="NCBI Taxonomy" id="1232668"/>
    <lineage>
        <taxon>Bacteria</taxon>
        <taxon>Pseudomonadati</taxon>
        <taxon>Pseudomonadota</taxon>
        <taxon>Alphaproteobacteria</taxon>
        <taxon>Hyphomicrobiales</taxon>
        <taxon>Rhizobiaceae</taxon>
        <taxon>Rhizobium/Agrobacterium group</taxon>
        <taxon>Rhizobium</taxon>
    </lineage>
</organism>
<reference evidence="1" key="2">
    <citation type="submission" date="2023-07" db="EMBL/GenBank/DDBJ databases">
        <authorList>
            <person name="Sun H."/>
        </authorList>
    </citation>
    <scope>NUCLEOTIDE SEQUENCE</scope>
    <source>
        <strain evidence="1">05753</strain>
    </source>
</reference>
<name>A0ABT8SVL4_9HYPH</name>